<sequence length="138" mass="14700">MSTFFRLSSALAIVMIASSFTAPKELSAVPKAKVSFLPPGVETQTISIPFTSQTATATLNYNIPGSPPYNVKVSINGTGLTNIALDLANHSGGTIILDTFKKHVIDAVSGVEYDIEVKVSGYGTKWRIDSFTVFSVLV</sequence>
<dbReference type="RefSeq" id="WP_143166755.1">
    <property type="nucleotide sequence ID" value="NZ_FQUQ01000002.1"/>
</dbReference>
<evidence type="ECO:0000313" key="3">
    <source>
        <dbReference type="Proteomes" id="UP000184287"/>
    </source>
</evidence>
<name>A0A1M4ZUN5_9SPHI</name>
<protein>
    <submittedName>
        <fullName evidence="2">Uncharacterized protein</fullName>
    </submittedName>
</protein>
<dbReference type="EMBL" id="FQUQ01000002">
    <property type="protein sequence ID" value="SHF21739.1"/>
    <property type="molecule type" value="Genomic_DNA"/>
</dbReference>
<dbReference type="AlphaFoldDB" id="A0A1M4ZUN5"/>
<organism evidence="2 3">
    <name type="scientific">Pedobacter caeni</name>
    <dbReference type="NCBI Taxonomy" id="288992"/>
    <lineage>
        <taxon>Bacteria</taxon>
        <taxon>Pseudomonadati</taxon>
        <taxon>Bacteroidota</taxon>
        <taxon>Sphingobacteriia</taxon>
        <taxon>Sphingobacteriales</taxon>
        <taxon>Sphingobacteriaceae</taxon>
        <taxon>Pedobacter</taxon>
    </lineage>
</organism>
<keyword evidence="3" id="KW-1185">Reference proteome</keyword>
<gene>
    <name evidence="2" type="ORF">SAMN04488522_102472</name>
</gene>
<keyword evidence="1" id="KW-0732">Signal</keyword>
<evidence type="ECO:0000313" key="2">
    <source>
        <dbReference type="EMBL" id="SHF21739.1"/>
    </source>
</evidence>
<accession>A0A1M4ZUN5</accession>
<dbReference type="OrthoDB" id="768995at2"/>
<reference evidence="3" key="1">
    <citation type="submission" date="2016-11" db="EMBL/GenBank/DDBJ databases">
        <authorList>
            <person name="Varghese N."/>
            <person name="Submissions S."/>
        </authorList>
    </citation>
    <scope>NUCLEOTIDE SEQUENCE [LARGE SCALE GENOMIC DNA]</scope>
    <source>
        <strain evidence="3">DSM 16990</strain>
    </source>
</reference>
<proteinExistence type="predicted"/>
<dbReference type="Proteomes" id="UP000184287">
    <property type="component" value="Unassembled WGS sequence"/>
</dbReference>
<feature type="signal peptide" evidence="1">
    <location>
        <begin position="1"/>
        <end position="21"/>
    </location>
</feature>
<evidence type="ECO:0000256" key="1">
    <source>
        <dbReference type="SAM" id="SignalP"/>
    </source>
</evidence>
<feature type="chain" id="PRO_5012296329" evidence="1">
    <location>
        <begin position="22"/>
        <end position="138"/>
    </location>
</feature>